<feature type="compositionally biased region" description="Low complexity" evidence="1">
    <location>
        <begin position="765"/>
        <end position="774"/>
    </location>
</feature>
<dbReference type="Proteomes" id="UP000325113">
    <property type="component" value="Unassembled WGS sequence"/>
</dbReference>
<feature type="compositionally biased region" description="Polar residues" evidence="1">
    <location>
        <begin position="1117"/>
        <end position="1128"/>
    </location>
</feature>
<feature type="compositionally biased region" description="Basic residues" evidence="1">
    <location>
        <begin position="1254"/>
        <end position="1263"/>
    </location>
</feature>
<protein>
    <submittedName>
        <fullName evidence="3">Uncharacterized protein</fullName>
    </submittedName>
</protein>
<dbReference type="EMBL" id="VLTM01000047">
    <property type="protein sequence ID" value="KAA0160142.1"/>
    <property type="molecule type" value="Genomic_DNA"/>
</dbReference>
<feature type="compositionally biased region" description="Basic and acidic residues" evidence="1">
    <location>
        <begin position="460"/>
        <end position="474"/>
    </location>
</feature>
<feature type="region of interest" description="Disordered" evidence="1">
    <location>
        <begin position="1253"/>
        <end position="1337"/>
    </location>
</feature>
<feature type="transmembrane region" description="Helical" evidence="2">
    <location>
        <begin position="6"/>
        <end position="27"/>
    </location>
</feature>
<keyword evidence="2" id="KW-1133">Transmembrane helix</keyword>
<feature type="region of interest" description="Disordered" evidence="1">
    <location>
        <begin position="848"/>
        <end position="883"/>
    </location>
</feature>
<feature type="region of interest" description="Disordered" evidence="1">
    <location>
        <begin position="285"/>
        <end position="474"/>
    </location>
</feature>
<name>A0A5A8D3T1_CAFRO</name>
<feature type="region of interest" description="Disordered" evidence="1">
    <location>
        <begin position="674"/>
        <end position="696"/>
    </location>
</feature>
<comment type="caution">
    <text evidence="3">The sequence shown here is derived from an EMBL/GenBank/DDBJ whole genome shotgun (WGS) entry which is preliminary data.</text>
</comment>
<feature type="transmembrane region" description="Helical" evidence="2">
    <location>
        <begin position="118"/>
        <end position="139"/>
    </location>
</feature>
<feature type="transmembrane region" description="Helical" evidence="2">
    <location>
        <begin position="74"/>
        <end position="97"/>
    </location>
</feature>
<feature type="region of interest" description="Disordered" evidence="1">
    <location>
        <begin position="809"/>
        <end position="834"/>
    </location>
</feature>
<feature type="region of interest" description="Disordered" evidence="1">
    <location>
        <begin position="574"/>
        <end position="662"/>
    </location>
</feature>
<reference evidence="3 4" key="1">
    <citation type="submission" date="2019-07" db="EMBL/GenBank/DDBJ databases">
        <title>Genomes of Cafeteria roenbergensis.</title>
        <authorList>
            <person name="Fischer M.G."/>
            <person name="Hackl T."/>
            <person name="Roman M."/>
        </authorList>
    </citation>
    <scope>NUCLEOTIDE SEQUENCE [LARGE SCALE GENOMIC DNA]</scope>
    <source>
        <strain evidence="3 4">Cflag</strain>
    </source>
</reference>
<sequence length="1337" mass="136156">MLPATVLFATGIIIDCMFFIAVVAALARKTQSASGIVAWHTLVLSLLLSISYLLTVPEGFMPESSNIACVVQSYVGDFAATGASMLAFFSALVLWWMTHPRTRLLGTDRARRRSSARLVTIILVVCYSTPALLQVASVFQDRYPLGGMCTPGTLMWETVSRSTLVRLLFAVPSLVLLGMASRNSCVRQRSMLQPMATAALAGPSAGQLGDQGSRTAGSPGNRKLAQPSQAGSKPPAILLAPATPSKPGTSSMASGKLKTASSSLHSASASMPAAGKLATTLPPALLSRSRSPGALKGAPPSSSASPSTQTVADHIYIRPRPASAKSKARELGVEDDFPWHPSLPVRPRPAGSHSGALGTPVAELQVSGRRRRPRSSSRTGSDAKSLTTAGTPPGSSGPSLPRTAALRGDLPATAADPSPGQHSNRSVGNRLRSGRSGGDVRAGLGSSAHRGSRSPSTPHSDGHRASGEPDEPTKLEALARLRTAERAREALAVTDDDLAVANALKTIQGTATASPMAGASDDGHEHDATAVPGSPSHPGALLFAAAGELSDGGPSSAAVHEAVVRRLVLAGGMGQRGRDLTTRRNKTKPYGSSAMSEGATSAGTSVLSPSARDDNSDSGRARADDGDDGDDDRSGRVRSGMTAASGFDSSNSVWETPDNEQQRRRLLRMGLFSVESEEGDGASGERGRGGASDSAGLPMPLVPSGASASSHQLASLATARVAGATGVVVGVSSMSRNGVGSEAAVASLVRRSRGSASGTVGGRGSLASSAGLRGPLSQASAGAARPIKATPPGVWAVEGAMADASSAPAAAHCSPSSLPATGATESTAAGASSTKQAGVLDAGALPDFGSVDVTSPEAGAPDRSGQAAKAGRQGPSPEGAASTRGAGVVAALMAADSEFDIPAVSGSSAGAGGGRGASSATESTLFFDSSVPVAKGGTPVRPKRRNRDCKRAARCVCQSTRWLGQGFVTLSTCGCCGCEEEFRSSAVVASTLFTSVLPVLGLLSAENSFAAQNPTATLLDFPRYEYQDMVALPPEMRTISRAFVARMIVRVALQMWLGLLLTAEHATSKLVFSVILDLLGCSFHDGDGDTVASDSEGPPSGRRRGSGRQSHLARGSFRQTSALPGASDDSTLARTLANRSGSSPSGPTVVPSGILGGSLNRFGLEPVSSAGSWPTAASDSMSDSSSRKLPRARHSEGSAGVVYGPDGAIIERLEPWVAGGLAFSVARTVPDVPVSACGGGVGSGQRSAVLSRAASHRKSKRQLLHPDDGSGKKVSAAAGRDVTQAQTLPSAVSRRMAAAHSPDSGHNAGPSQAWYRALLHRERPGEAHAPWSGKGPP</sequence>
<feature type="region of interest" description="Disordered" evidence="1">
    <location>
        <begin position="202"/>
        <end position="259"/>
    </location>
</feature>
<accession>A0A5A8D3T1</accession>
<evidence type="ECO:0000256" key="1">
    <source>
        <dbReference type="SAM" id="MobiDB-lite"/>
    </source>
</evidence>
<organism evidence="3 4">
    <name type="scientific">Cafeteria roenbergensis</name>
    <name type="common">Marine flagellate</name>
    <dbReference type="NCBI Taxonomy" id="33653"/>
    <lineage>
        <taxon>Eukaryota</taxon>
        <taxon>Sar</taxon>
        <taxon>Stramenopiles</taxon>
        <taxon>Bigyra</taxon>
        <taxon>Opalozoa</taxon>
        <taxon>Bicosoecida</taxon>
        <taxon>Cafeteriaceae</taxon>
        <taxon>Cafeteria</taxon>
    </lineage>
</organism>
<feature type="region of interest" description="Disordered" evidence="1">
    <location>
        <begin position="1170"/>
        <end position="1201"/>
    </location>
</feature>
<feature type="compositionally biased region" description="Low complexity" evidence="1">
    <location>
        <begin position="387"/>
        <end position="399"/>
    </location>
</feature>
<feature type="region of interest" description="Disordered" evidence="1">
    <location>
        <begin position="511"/>
        <end position="536"/>
    </location>
</feature>
<feature type="compositionally biased region" description="Basic and acidic residues" evidence="1">
    <location>
        <begin position="611"/>
        <end position="624"/>
    </location>
</feature>
<feature type="compositionally biased region" description="Low complexity" evidence="1">
    <location>
        <begin position="298"/>
        <end position="307"/>
    </location>
</feature>
<feature type="region of interest" description="Disordered" evidence="1">
    <location>
        <begin position="1090"/>
        <end position="1128"/>
    </location>
</feature>
<feature type="compositionally biased region" description="Polar residues" evidence="1">
    <location>
        <begin position="593"/>
        <end position="608"/>
    </location>
</feature>
<keyword evidence="2" id="KW-0812">Transmembrane</keyword>
<gene>
    <name evidence="3" type="ORF">FNF31_04452</name>
</gene>
<feature type="transmembrane region" description="Helical" evidence="2">
    <location>
        <begin position="36"/>
        <end position="54"/>
    </location>
</feature>
<feature type="region of interest" description="Disordered" evidence="1">
    <location>
        <begin position="750"/>
        <end position="786"/>
    </location>
</feature>
<evidence type="ECO:0000256" key="2">
    <source>
        <dbReference type="SAM" id="Phobius"/>
    </source>
</evidence>
<evidence type="ECO:0000313" key="3">
    <source>
        <dbReference type="EMBL" id="KAA0160142.1"/>
    </source>
</evidence>
<evidence type="ECO:0000313" key="4">
    <source>
        <dbReference type="Proteomes" id="UP000325113"/>
    </source>
</evidence>
<keyword evidence="2" id="KW-0472">Membrane</keyword>
<proteinExistence type="predicted"/>